<comment type="cofactor">
    <cofactor evidence="2">
        <name>Mg(2+)</name>
        <dbReference type="ChEBI" id="CHEBI:18420"/>
    </cofactor>
</comment>
<keyword evidence="11" id="KW-1185">Reference proteome</keyword>
<evidence type="ECO:0000256" key="6">
    <source>
        <dbReference type="ARBA" id="ARBA00022670"/>
    </source>
</evidence>
<keyword evidence="8" id="KW-0378">Hydrolase</keyword>
<evidence type="ECO:0000256" key="3">
    <source>
        <dbReference type="ARBA" id="ARBA00001947"/>
    </source>
</evidence>
<dbReference type="GO" id="GO:0004177">
    <property type="term" value="F:aminopeptidase activity"/>
    <property type="evidence" value="ECO:0007669"/>
    <property type="project" value="UniProtKB-KW"/>
</dbReference>
<dbReference type="AlphaFoldDB" id="A0A9E8RX05"/>
<dbReference type="SUPFAM" id="SSF144052">
    <property type="entry name" value="Thermophilic metalloprotease-like"/>
    <property type="match status" value="1"/>
</dbReference>
<evidence type="ECO:0000256" key="2">
    <source>
        <dbReference type="ARBA" id="ARBA00001946"/>
    </source>
</evidence>
<evidence type="ECO:0000256" key="1">
    <source>
        <dbReference type="ARBA" id="ARBA00001941"/>
    </source>
</evidence>
<dbReference type="Gene3D" id="3.40.1830.10">
    <property type="entry name" value="Thermophilic metalloprotease (M29)"/>
    <property type="match status" value="1"/>
</dbReference>
<sequence length="415" mass="46628">MDTFEKKLEKYAELAVKVGVNVQKGQTLVINAHLHDAPFVRFITKKAYETGAKHVYVNWADEEIVKLKYELAPDEAFEEYPYWRAKEREELAEQGAAFISIVSSDPDLLKGVDPKRIATSNKVAGKALNKYRQYIQSDKVSWTVIGAASKSWANKVFPEFPEAERVQKLWDAIFSACRIDANDPVQAWKDHDRSLHKIVDYLNEKRYEKLHYIAPGTDLTVRLPKNHLWVGAGSVNAQGNEFMANMPTEEVFTVPDKTGVDGYVTSTKPLSYGGNLIENFTLTFENGRIVNVKAEKGEDILRNLVETDEGSHYLGEAALVPHKSPISQSNILFYNTLFDENASNHLAIGSGYAFCIDGGKSMTEKELAANGVNRSITHVDFMIGSEQMDIDGILPDGRKEPIFRNGNWAFDLKNK</sequence>
<evidence type="ECO:0000313" key="11">
    <source>
        <dbReference type="Proteomes" id="UP001164718"/>
    </source>
</evidence>
<dbReference type="GO" id="GO:0006508">
    <property type="term" value="P:proteolysis"/>
    <property type="evidence" value="ECO:0007669"/>
    <property type="project" value="UniProtKB-KW"/>
</dbReference>
<dbReference type="EMBL" id="CP106878">
    <property type="protein sequence ID" value="WAA09002.1"/>
    <property type="molecule type" value="Genomic_DNA"/>
</dbReference>
<accession>A0A9E8RX05</accession>
<dbReference type="PRINTS" id="PR00919">
    <property type="entry name" value="THERMOPTASE"/>
</dbReference>
<organism evidence="10 11">
    <name type="scientific">Fervidibacillus albus</name>
    <dbReference type="NCBI Taxonomy" id="2980026"/>
    <lineage>
        <taxon>Bacteria</taxon>
        <taxon>Bacillati</taxon>
        <taxon>Bacillota</taxon>
        <taxon>Bacilli</taxon>
        <taxon>Bacillales</taxon>
        <taxon>Bacillaceae</taxon>
        <taxon>Fervidibacillus</taxon>
    </lineage>
</organism>
<dbReference type="PANTHER" id="PTHR34448">
    <property type="entry name" value="AMINOPEPTIDASE"/>
    <property type="match status" value="1"/>
</dbReference>
<comment type="cofactor">
    <cofactor evidence="1">
        <name>Co(2+)</name>
        <dbReference type="ChEBI" id="CHEBI:48828"/>
    </cofactor>
</comment>
<protein>
    <submittedName>
        <fullName evidence="10">Aminopeptidase</fullName>
    </submittedName>
</protein>
<keyword evidence="9" id="KW-0482">Metalloprotease</keyword>
<dbReference type="RefSeq" id="WP_275416787.1">
    <property type="nucleotide sequence ID" value="NZ_CP106878.1"/>
</dbReference>
<dbReference type="GO" id="GO:0008237">
    <property type="term" value="F:metallopeptidase activity"/>
    <property type="evidence" value="ECO:0007669"/>
    <property type="project" value="UniProtKB-KW"/>
</dbReference>
<dbReference type="Proteomes" id="UP001164718">
    <property type="component" value="Chromosome"/>
</dbReference>
<keyword evidence="5 10" id="KW-0031">Aminopeptidase</keyword>
<keyword evidence="6" id="KW-0645">Protease</keyword>
<keyword evidence="7" id="KW-0479">Metal-binding</keyword>
<proteinExistence type="inferred from homology"/>
<evidence type="ECO:0000313" key="10">
    <source>
        <dbReference type="EMBL" id="WAA09002.1"/>
    </source>
</evidence>
<dbReference type="Pfam" id="PF02073">
    <property type="entry name" value="Peptidase_M29"/>
    <property type="match status" value="1"/>
</dbReference>
<dbReference type="KEGG" id="faf:OE104_10390"/>
<evidence type="ECO:0000256" key="8">
    <source>
        <dbReference type="ARBA" id="ARBA00022801"/>
    </source>
</evidence>
<dbReference type="InterPro" id="IPR035097">
    <property type="entry name" value="M29_N-terminal"/>
</dbReference>
<evidence type="ECO:0000256" key="5">
    <source>
        <dbReference type="ARBA" id="ARBA00022438"/>
    </source>
</evidence>
<evidence type="ECO:0000256" key="9">
    <source>
        <dbReference type="ARBA" id="ARBA00023049"/>
    </source>
</evidence>
<reference evidence="10" key="1">
    <citation type="submission" date="2022-09" db="EMBL/GenBank/DDBJ databases">
        <title>Complete Genomes of Fervidibacillus albus and Fervidibacillus halotolerans isolated from tidal flat sediments.</title>
        <authorList>
            <person name="Kwon K.K."/>
            <person name="Yang S.-H."/>
            <person name="Park M.J."/>
            <person name="Oh H.-M."/>
        </authorList>
    </citation>
    <scope>NUCLEOTIDE SEQUENCE</scope>
    <source>
        <strain evidence="10">MEBiC13591</strain>
    </source>
</reference>
<evidence type="ECO:0000256" key="7">
    <source>
        <dbReference type="ARBA" id="ARBA00022723"/>
    </source>
</evidence>
<evidence type="ECO:0000256" key="4">
    <source>
        <dbReference type="ARBA" id="ARBA00008236"/>
    </source>
</evidence>
<dbReference type="InterPro" id="IPR052170">
    <property type="entry name" value="M29_Exopeptidase"/>
</dbReference>
<dbReference type="GO" id="GO:0046872">
    <property type="term" value="F:metal ion binding"/>
    <property type="evidence" value="ECO:0007669"/>
    <property type="project" value="UniProtKB-KW"/>
</dbReference>
<comment type="cofactor">
    <cofactor evidence="3">
        <name>Zn(2+)</name>
        <dbReference type="ChEBI" id="CHEBI:29105"/>
    </cofactor>
</comment>
<gene>
    <name evidence="10" type="ORF">OE104_10390</name>
</gene>
<dbReference type="InterPro" id="IPR000787">
    <property type="entry name" value="Peptidase_M29"/>
</dbReference>
<name>A0A9E8RX05_9BACI</name>
<dbReference type="PANTHER" id="PTHR34448:SF3">
    <property type="entry name" value="AMINOPEPTIDASE AMPS"/>
    <property type="match status" value="1"/>
</dbReference>
<comment type="similarity">
    <text evidence="4">Belongs to the peptidase M29 family.</text>
</comment>